<feature type="domain" description="C-CAP/cofactor C-like" evidence="3">
    <location>
        <begin position="66"/>
        <end position="166"/>
    </location>
</feature>
<keyword evidence="2" id="KW-0547">Nucleotide-binding</keyword>
<gene>
    <name evidence="4" type="ORF">CSSPTR1EN2_LOCUS10476</name>
</gene>
<dbReference type="PROSITE" id="PS51329">
    <property type="entry name" value="C_CAP_COFACTOR_C"/>
    <property type="match status" value="1"/>
</dbReference>
<dbReference type="InterPro" id="IPR039093">
    <property type="entry name" value="XRP2"/>
</dbReference>
<dbReference type="PANTHER" id="PTHR15440">
    <property type="entry name" value="XRP2 PROTEIN"/>
    <property type="match status" value="1"/>
</dbReference>
<evidence type="ECO:0000313" key="5">
    <source>
        <dbReference type="Proteomes" id="UP001497512"/>
    </source>
</evidence>
<dbReference type="InterPro" id="IPR017901">
    <property type="entry name" value="C-CAP_CF_C-like"/>
</dbReference>
<evidence type="ECO:0000256" key="1">
    <source>
        <dbReference type="ARBA" id="ARBA00008848"/>
    </source>
</evidence>
<protein>
    <recommendedName>
        <fullName evidence="3">C-CAP/cofactor C-like domain-containing protein</fullName>
    </recommendedName>
</protein>
<accession>A0ABP0U2F3</accession>
<dbReference type="InterPro" id="IPR012945">
    <property type="entry name" value="Tubulin-bd_cofactor_C_dom"/>
</dbReference>
<evidence type="ECO:0000259" key="3">
    <source>
        <dbReference type="PROSITE" id="PS51329"/>
    </source>
</evidence>
<name>A0ABP0U2F3_9BRYO</name>
<sequence length="166" mass="18497">MGGIVSRIGRAMFRGLVRLCCYAPSPKSTLESRGPGPYLRQQRRSSICLDQQQQQQPTRCCKYQIPKCVNDPSSLCFCDLRDETHICTVQGLVEGQQAIIEDCEGCKIFIFGNCASLTLDGCSNCSVHVVSIDGSVMMRNCCLCTCSFCCRQFRYTICSLTNYVLL</sequence>
<proteinExistence type="inferred from homology"/>
<comment type="similarity">
    <text evidence="1">Belongs to the TBCC family.</text>
</comment>
<dbReference type="Proteomes" id="UP001497512">
    <property type="component" value="Chromosome 18"/>
</dbReference>
<dbReference type="SMART" id="SM00673">
    <property type="entry name" value="CARP"/>
    <property type="match status" value="1"/>
</dbReference>
<reference evidence="4" key="1">
    <citation type="submission" date="2024-02" db="EMBL/GenBank/DDBJ databases">
        <authorList>
            <consortium name="ELIXIR-Norway"/>
            <consortium name="Elixir Norway"/>
        </authorList>
    </citation>
    <scope>NUCLEOTIDE SEQUENCE</scope>
</reference>
<dbReference type="Pfam" id="PF07986">
    <property type="entry name" value="TBCC"/>
    <property type="match status" value="1"/>
</dbReference>
<evidence type="ECO:0000313" key="4">
    <source>
        <dbReference type="EMBL" id="CAK9211071.1"/>
    </source>
</evidence>
<dbReference type="Gene3D" id="2.160.20.70">
    <property type="match status" value="1"/>
</dbReference>
<keyword evidence="5" id="KW-1185">Reference proteome</keyword>
<evidence type="ECO:0000256" key="2">
    <source>
        <dbReference type="ARBA" id="ARBA00022741"/>
    </source>
</evidence>
<dbReference type="EMBL" id="OZ019910">
    <property type="protein sequence ID" value="CAK9211071.1"/>
    <property type="molecule type" value="Genomic_DNA"/>
</dbReference>
<organism evidence="4 5">
    <name type="scientific">Sphagnum troendelagicum</name>
    <dbReference type="NCBI Taxonomy" id="128251"/>
    <lineage>
        <taxon>Eukaryota</taxon>
        <taxon>Viridiplantae</taxon>
        <taxon>Streptophyta</taxon>
        <taxon>Embryophyta</taxon>
        <taxon>Bryophyta</taxon>
        <taxon>Sphagnophytina</taxon>
        <taxon>Sphagnopsida</taxon>
        <taxon>Sphagnales</taxon>
        <taxon>Sphagnaceae</taxon>
        <taxon>Sphagnum</taxon>
    </lineage>
</organism>
<dbReference type="PANTHER" id="PTHR15440:SF0">
    <property type="entry name" value="PROTEIN XRP2"/>
    <property type="match status" value="1"/>
</dbReference>
<dbReference type="InterPro" id="IPR016098">
    <property type="entry name" value="CAP/MinC_C"/>
</dbReference>
<dbReference type="InterPro" id="IPR006599">
    <property type="entry name" value="CARP_motif"/>
</dbReference>